<organism evidence="4 5">
    <name type="scientific">Sodiomyces alkalinus (strain CBS 110278 / VKM F-3762 / F11)</name>
    <name type="common">Alkaliphilic filamentous fungus</name>
    <dbReference type="NCBI Taxonomy" id="1314773"/>
    <lineage>
        <taxon>Eukaryota</taxon>
        <taxon>Fungi</taxon>
        <taxon>Dikarya</taxon>
        <taxon>Ascomycota</taxon>
        <taxon>Pezizomycotina</taxon>
        <taxon>Sordariomycetes</taxon>
        <taxon>Hypocreomycetidae</taxon>
        <taxon>Glomerellales</taxon>
        <taxon>Plectosphaerellaceae</taxon>
        <taxon>Sodiomyces</taxon>
    </lineage>
</organism>
<feature type="region of interest" description="Disordered" evidence="1">
    <location>
        <begin position="297"/>
        <end position="324"/>
    </location>
</feature>
<keyword evidence="3" id="KW-0732">Signal</keyword>
<name>A0A3N2PKX2_SODAK</name>
<feature type="chain" id="PRO_5017967485" description="Mid2 domain-containing protein" evidence="3">
    <location>
        <begin position="26"/>
        <end position="599"/>
    </location>
</feature>
<reference evidence="4 5" key="1">
    <citation type="journal article" date="2018" name="Mol. Ecol.">
        <title>The obligate alkalophilic soda-lake fungus Sodiomyces alkalinus has shifted to a protein diet.</title>
        <authorList>
            <person name="Grum-Grzhimaylo A.A."/>
            <person name="Falkoski D.L."/>
            <person name="van den Heuvel J."/>
            <person name="Valero-Jimenez C.A."/>
            <person name="Min B."/>
            <person name="Choi I.G."/>
            <person name="Lipzen A."/>
            <person name="Daum C.G."/>
            <person name="Aanen D.K."/>
            <person name="Tsang A."/>
            <person name="Henrissat B."/>
            <person name="Bilanenko E.N."/>
            <person name="de Vries R.P."/>
            <person name="van Kan J.A.L."/>
            <person name="Grigoriev I.V."/>
            <person name="Debets A.J.M."/>
        </authorList>
    </citation>
    <scope>NUCLEOTIDE SEQUENCE [LARGE SCALE GENOMIC DNA]</scope>
    <source>
        <strain evidence="4 5">F11</strain>
    </source>
</reference>
<feature type="compositionally biased region" description="Gly residues" evidence="1">
    <location>
        <begin position="368"/>
        <end position="377"/>
    </location>
</feature>
<feature type="compositionally biased region" description="Low complexity" evidence="1">
    <location>
        <begin position="516"/>
        <end position="528"/>
    </location>
</feature>
<dbReference type="CDD" id="cd12087">
    <property type="entry name" value="TM_EGFR-like"/>
    <property type="match status" value="1"/>
</dbReference>
<evidence type="ECO:0000313" key="5">
    <source>
        <dbReference type="Proteomes" id="UP000272025"/>
    </source>
</evidence>
<gene>
    <name evidence="4" type="ORF">SODALDRAFT_329361</name>
</gene>
<dbReference type="PANTHER" id="PTHR16861">
    <property type="entry name" value="GLYCOPROTEIN 38"/>
    <property type="match status" value="1"/>
</dbReference>
<dbReference type="RefSeq" id="XP_028462987.1">
    <property type="nucleotide sequence ID" value="XM_028610918.1"/>
</dbReference>
<proteinExistence type="predicted"/>
<dbReference type="STRING" id="1314773.A0A3N2PKX2"/>
<keyword evidence="2" id="KW-0812">Transmembrane</keyword>
<feature type="compositionally biased region" description="Low complexity" evidence="1">
    <location>
        <begin position="391"/>
        <end position="405"/>
    </location>
</feature>
<feature type="region of interest" description="Disordered" evidence="1">
    <location>
        <begin position="184"/>
        <end position="216"/>
    </location>
</feature>
<evidence type="ECO:0000256" key="3">
    <source>
        <dbReference type="SAM" id="SignalP"/>
    </source>
</evidence>
<feature type="compositionally biased region" description="Polar residues" evidence="1">
    <location>
        <begin position="299"/>
        <end position="315"/>
    </location>
</feature>
<feature type="compositionally biased region" description="Low complexity" evidence="1">
    <location>
        <begin position="184"/>
        <end position="202"/>
    </location>
</feature>
<feature type="signal peptide" evidence="3">
    <location>
        <begin position="1"/>
        <end position="25"/>
    </location>
</feature>
<feature type="region of interest" description="Disordered" evidence="1">
    <location>
        <begin position="567"/>
        <end position="599"/>
    </location>
</feature>
<feature type="transmembrane region" description="Helical" evidence="2">
    <location>
        <begin position="264"/>
        <end position="285"/>
    </location>
</feature>
<dbReference type="OrthoDB" id="5292518at2759"/>
<feature type="compositionally biased region" description="Polar residues" evidence="1">
    <location>
        <begin position="429"/>
        <end position="450"/>
    </location>
</feature>
<protein>
    <recommendedName>
        <fullName evidence="6">Mid2 domain-containing protein</fullName>
    </recommendedName>
</protein>
<keyword evidence="2" id="KW-0472">Membrane</keyword>
<dbReference type="EMBL" id="ML119062">
    <property type="protein sequence ID" value="ROT35181.1"/>
    <property type="molecule type" value="Genomic_DNA"/>
</dbReference>
<evidence type="ECO:0000256" key="2">
    <source>
        <dbReference type="SAM" id="Phobius"/>
    </source>
</evidence>
<dbReference type="AlphaFoldDB" id="A0A3N2PKX2"/>
<sequence length="599" mass="62170">MPSLRACSHCAIALLFSVCTTPAVAVDVKRVDGVHRVEKTHVTIIHNIQRRDMTSSSSCPPNHSLCPASLNGGCCPSGYGCASESCFASTRAPQTCAGRVGYYACAPEVGGGCCPEGYICERGDNCRAPQGVSYSQSCPTNYFLCPSSLNYGCCRDGMGCASNACYSTQPSTYTITRTITTTDSADSEITTTETETETTVSTPSPPTARPTEVDDDAEVVIKFYPSSVSKVEPEIVESNNDSSDDDGGAGGDDGGGGGVTTGQIAGIVVGAVALLVIVLVAAFLIMRRLNKVVRAVESKQGTTRHSNGTKTQTAYRSEKPAVSELDDQSVDPLMMMSSPRPCHRRADSDSEGIGIGSLPRPTPSPVAHGGGGGGVGGSYQAVPDRDRHMSYDSTYPGSSSSGVGYFDVVPDRAHRASQQSGPSWLAGSHHSTANNNNRQSIDSQSTQGHGYTQGYGHVRHFSDGSDYSMNSEVGGTPGARTPQELDGVDSSVMPELPADGTLSPNEAHRRSGGGSAVSAVSGPAVPATSRPPPAARRRSNEGRGRSESSVAGQATLSVVAEAGEVVGHGHYGPVDNFAGQTAVGLESSREPSQDGRREA</sequence>
<dbReference type="PANTHER" id="PTHR16861:SF4">
    <property type="entry name" value="SH3 DOMAIN PROTEIN (AFU_ORTHOLOGUE AFUA_1G13610)"/>
    <property type="match status" value="1"/>
</dbReference>
<feature type="compositionally biased region" description="Basic and acidic residues" evidence="1">
    <location>
        <begin position="587"/>
        <end position="599"/>
    </location>
</feature>
<dbReference type="Proteomes" id="UP000272025">
    <property type="component" value="Unassembled WGS sequence"/>
</dbReference>
<evidence type="ECO:0008006" key="6">
    <source>
        <dbReference type="Google" id="ProtNLM"/>
    </source>
</evidence>
<evidence type="ECO:0000256" key="1">
    <source>
        <dbReference type="SAM" id="MobiDB-lite"/>
    </source>
</evidence>
<accession>A0A3N2PKX2</accession>
<keyword evidence="2" id="KW-1133">Transmembrane helix</keyword>
<feature type="region of interest" description="Disordered" evidence="1">
    <location>
        <begin position="338"/>
        <end position="555"/>
    </location>
</feature>
<evidence type="ECO:0000313" key="4">
    <source>
        <dbReference type="EMBL" id="ROT35181.1"/>
    </source>
</evidence>
<dbReference type="GeneID" id="39579396"/>
<keyword evidence="5" id="KW-1185">Reference proteome</keyword>
<feature type="region of interest" description="Disordered" evidence="1">
    <location>
        <begin position="231"/>
        <end position="256"/>
    </location>
</feature>